<sequence length="154" mass="18474">MTKSIQFMVFAIMVVVSQQMFAQTSEKTLLKTEQLAVRLGLNAEQKAELDKELKAAQEARKQRMEQFRTMREELRRDAFVERQEQRERMKALLTPEQLAKLEELKGRRGEAIQRMQREDRGRHFDGPRQPMRFKRHMLKRRMELRKSVRKDGGR</sequence>
<accession>A0ABQ3I565</accession>
<feature type="chain" id="PRO_5046614622" description="Periplasmic heavy metal sensor" evidence="3">
    <location>
        <begin position="23"/>
        <end position="154"/>
    </location>
</feature>
<gene>
    <name evidence="4" type="ORF">GCM10011340_07560</name>
</gene>
<dbReference type="RefSeq" id="WP_189628848.1">
    <property type="nucleotide sequence ID" value="NZ_BNAG01000001.1"/>
</dbReference>
<dbReference type="Proteomes" id="UP000658258">
    <property type="component" value="Unassembled WGS sequence"/>
</dbReference>
<evidence type="ECO:0000313" key="4">
    <source>
        <dbReference type="EMBL" id="GHE55313.1"/>
    </source>
</evidence>
<feature type="region of interest" description="Disordered" evidence="2">
    <location>
        <begin position="104"/>
        <end position="130"/>
    </location>
</feature>
<protein>
    <recommendedName>
        <fullName evidence="6">Periplasmic heavy metal sensor</fullName>
    </recommendedName>
</protein>
<evidence type="ECO:0008006" key="6">
    <source>
        <dbReference type="Google" id="ProtNLM"/>
    </source>
</evidence>
<name>A0ABQ3I565_9BACT</name>
<comment type="caution">
    <text evidence="4">The sequence shown here is derived from an EMBL/GenBank/DDBJ whole genome shotgun (WGS) entry which is preliminary data.</text>
</comment>
<evidence type="ECO:0000313" key="5">
    <source>
        <dbReference type="Proteomes" id="UP000658258"/>
    </source>
</evidence>
<evidence type="ECO:0000256" key="1">
    <source>
        <dbReference type="SAM" id="Coils"/>
    </source>
</evidence>
<dbReference type="EMBL" id="BNAG01000001">
    <property type="protein sequence ID" value="GHE55313.1"/>
    <property type="molecule type" value="Genomic_DNA"/>
</dbReference>
<evidence type="ECO:0000256" key="2">
    <source>
        <dbReference type="SAM" id="MobiDB-lite"/>
    </source>
</evidence>
<proteinExistence type="predicted"/>
<keyword evidence="1" id="KW-0175">Coiled coil</keyword>
<feature type="coiled-coil region" evidence="1">
    <location>
        <begin position="42"/>
        <end position="73"/>
    </location>
</feature>
<feature type="signal peptide" evidence="3">
    <location>
        <begin position="1"/>
        <end position="22"/>
    </location>
</feature>
<reference evidence="5" key="1">
    <citation type="journal article" date="2019" name="Int. J. Syst. Evol. Microbiol.">
        <title>The Global Catalogue of Microorganisms (GCM) 10K type strain sequencing project: providing services to taxonomists for standard genome sequencing and annotation.</title>
        <authorList>
            <consortium name="The Broad Institute Genomics Platform"/>
            <consortium name="The Broad Institute Genome Sequencing Center for Infectious Disease"/>
            <person name="Wu L."/>
            <person name="Ma J."/>
        </authorList>
    </citation>
    <scope>NUCLEOTIDE SEQUENCE [LARGE SCALE GENOMIC DNA]</scope>
    <source>
        <strain evidence="5">CGMCC 1.15111</strain>
    </source>
</reference>
<evidence type="ECO:0000256" key="3">
    <source>
        <dbReference type="SAM" id="SignalP"/>
    </source>
</evidence>
<feature type="compositionally biased region" description="Basic and acidic residues" evidence="2">
    <location>
        <begin position="104"/>
        <end position="126"/>
    </location>
</feature>
<keyword evidence="5" id="KW-1185">Reference proteome</keyword>
<organism evidence="4 5">
    <name type="scientific">Roseivirga thermotolerans</name>
    <dbReference type="NCBI Taxonomy" id="1758176"/>
    <lineage>
        <taxon>Bacteria</taxon>
        <taxon>Pseudomonadati</taxon>
        <taxon>Bacteroidota</taxon>
        <taxon>Cytophagia</taxon>
        <taxon>Cytophagales</taxon>
        <taxon>Roseivirgaceae</taxon>
        <taxon>Roseivirga</taxon>
    </lineage>
</organism>
<keyword evidence="3" id="KW-0732">Signal</keyword>